<proteinExistence type="predicted"/>
<evidence type="ECO:0000313" key="2">
    <source>
        <dbReference type="EMBL" id="ONK55839.1"/>
    </source>
</evidence>
<reference evidence="3" key="1">
    <citation type="journal article" date="2017" name="Nat. Commun.">
        <title>The asparagus genome sheds light on the origin and evolution of a young Y chromosome.</title>
        <authorList>
            <person name="Harkess A."/>
            <person name="Zhou J."/>
            <person name="Xu C."/>
            <person name="Bowers J.E."/>
            <person name="Van der Hulst R."/>
            <person name="Ayyampalayam S."/>
            <person name="Mercati F."/>
            <person name="Riccardi P."/>
            <person name="McKain M.R."/>
            <person name="Kakrana A."/>
            <person name="Tang H."/>
            <person name="Ray J."/>
            <person name="Groenendijk J."/>
            <person name="Arikit S."/>
            <person name="Mathioni S.M."/>
            <person name="Nakano M."/>
            <person name="Shan H."/>
            <person name="Telgmann-Rauber A."/>
            <person name="Kanno A."/>
            <person name="Yue Z."/>
            <person name="Chen H."/>
            <person name="Li W."/>
            <person name="Chen Y."/>
            <person name="Xu X."/>
            <person name="Zhang Y."/>
            <person name="Luo S."/>
            <person name="Chen H."/>
            <person name="Gao J."/>
            <person name="Mao Z."/>
            <person name="Pires J.C."/>
            <person name="Luo M."/>
            <person name="Kudrna D."/>
            <person name="Wing R.A."/>
            <person name="Meyers B.C."/>
            <person name="Yi K."/>
            <person name="Kong H."/>
            <person name="Lavrijsen P."/>
            <person name="Sunseri F."/>
            <person name="Falavigna A."/>
            <person name="Ye Y."/>
            <person name="Leebens-Mack J.H."/>
            <person name="Chen G."/>
        </authorList>
    </citation>
    <scope>NUCLEOTIDE SEQUENCE [LARGE SCALE GENOMIC DNA]</scope>
    <source>
        <strain evidence="3">cv. DH0086</strain>
    </source>
</reference>
<sequence length="214" mass="23459">MSICCAPMPTTSPLPYPKTAINGLNPRPRRRPPPPLLPHTPHPAAPPPPPTSAASLLLSSLPLLSRRASRCAPPLPLPLLPLPPPLPPPPQASRLSDPPPPSPSADIVFGIAAPPKPSSSRASTSSGLVWRPDSMRVTSGCDDHFPKITIMPRRDSPLFLRLPRHIRFRYHERPPAPPLRAPHCADVSESFWAWYRGPRWFVMWRRHHGPAGPG</sequence>
<accession>A0A5P1E0B6</accession>
<feature type="compositionally biased region" description="Pro residues" evidence="1">
    <location>
        <begin position="33"/>
        <end position="51"/>
    </location>
</feature>
<evidence type="ECO:0000256" key="1">
    <source>
        <dbReference type="SAM" id="MobiDB-lite"/>
    </source>
</evidence>
<dbReference type="AlphaFoldDB" id="A0A5P1E0B6"/>
<dbReference type="EMBL" id="CM007390">
    <property type="protein sequence ID" value="ONK55839.1"/>
    <property type="molecule type" value="Genomic_DNA"/>
</dbReference>
<protein>
    <submittedName>
        <fullName evidence="2">Uncharacterized protein</fullName>
    </submittedName>
</protein>
<evidence type="ECO:0000313" key="3">
    <source>
        <dbReference type="Proteomes" id="UP000243459"/>
    </source>
</evidence>
<feature type="region of interest" description="Disordered" evidence="1">
    <location>
        <begin position="82"/>
        <end position="107"/>
    </location>
</feature>
<keyword evidence="3" id="KW-1185">Reference proteome</keyword>
<feature type="compositionally biased region" description="Pro residues" evidence="1">
    <location>
        <begin position="82"/>
        <end position="103"/>
    </location>
</feature>
<feature type="region of interest" description="Disordered" evidence="1">
    <location>
        <begin position="1"/>
        <end position="54"/>
    </location>
</feature>
<organism evidence="2 3">
    <name type="scientific">Asparagus officinalis</name>
    <name type="common">Garden asparagus</name>
    <dbReference type="NCBI Taxonomy" id="4686"/>
    <lineage>
        <taxon>Eukaryota</taxon>
        <taxon>Viridiplantae</taxon>
        <taxon>Streptophyta</taxon>
        <taxon>Embryophyta</taxon>
        <taxon>Tracheophyta</taxon>
        <taxon>Spermatophyta</taxon>
        <taxon>Magnoliopsida</taxon>
        <taxon>Liliopsida</taxon>
        <taxon>Asparagales</taxon>
        <taxon>Asparagaceae</taxon>
        <taxon>Asparagoideae</taxon>
        <taxon>Asparagus</taxon>
    </lineage>
</organism>
<dbReference type="Proteomes" id="UP000243459">
    <property type="component" value="Chromosome 10"/>
</dbReference>
<name>A0A5P1E0B6_ASPOF</name>
<gene>
    <name evidence="2" type="ORF">A4U43_C10F1500</name>
</gene>
<dbReference type="Gramene" id="ONK55839">
    <property type="protein sequence ID" value="ONK55839"/>
    <property type="gene ID" value="A4U43_C10F1500"/>
</dbReference>